<dbReference type="GeneID" id="107880882"/>
<organism evidence="2 3">
    <name type="scientific">Prunus mume</name>
    <name type="common">Japanese apricot</name>
    <name type="synonym">Armeniaca mume</name>
    <dbReference type="NCBI Taxonomy" id="102107"/>
    <lineage>
        <taxon>Eukaryota</taxon>
        <taxon>Viridiplantae</taxon>
        <taxon>Streptophyta</taxon>
        <taxon>Embryophyta</taxon>
        <taxon>Tracheophyta</taxon>
        <taxon>Spermatophyta</taxon>
        <taxon>Magnoliopsida</taxon>
        <taxon>eudicotyledons</taxon>
        <taxon>Gunneridae</taxon>
        <taxon>Pentapetalae</taxon>
        <taxon>rosids</taxon>
        <taxon>fabids</taxon>
        <taxon>Rosales</taxon>
        <taxon>Rosaceae</taxon>
        <taxon>Amygdaloideae</taxon>
        <taxon>Amygdaleae</taxon>
        <taxon>Prunus</taxon>
    </lineage>
</organism>
<dbReference type="RefSeq" id="XP_016648883.1">
    <property type="nucleotide sequence ID" value="XM_016793397.1"/>
</dbReference>
<gene>
    <name evidence="3" type="primary">LOC107880882</name>
</gene>
<dbReference type="InterPro" id="IPR012337">
    <property type="entry name" value="RNaseH-like_sf"/>
</dbReference>
<accession>A0ABM1LNA6</accession>
<dbReference type="Proteomes" id="UP000694861">
    <property type="component" value="Linkage group LG4"/>
</dbReference>
<dbReference type="PANTHER" id="PTHR48475:SF2">
    <property type="entry name" value="RIBONUCLEASE H"/>
    <property type="match status" value="1"/>
</dbReference>
<sequence>MSAYLSAAHQLLKKFQAYEIWQIPRSENSHTDALSRLASAINDKIERKVPVEILSQPSMTAVEVCTVRYEGTWMSPIYAFLANGTLPTDKSQARKLRYRSARYTVINDVLYKRGYTTPYLKCLTKELGDYILREVHSGVCSDHSGSRSLAHKVFRQGYFWPTLHQDANILVKKFDKCQRFGSVPHVHAEPLSLIAIRFGSLQGVLRPTEDQPVLCFASSPQSNGQVEAMNKIVKKLLKWQLDKAKGAWPEKLPEALWAIRTSYRMATSETPFSMAFGSEAVVPVEIGEPSY</sequence>
<name>A0ABM1LNA6_PRUMU</name>
<reference evidence="3" key="2">
    <citation type="submission" date="2025-08" db="UniProtKB">
        <authorList>
            <consortium name="RefSeq"/>
        </authorList>
    </citation>
    <scope>IDENTIFICATION</scope>
</reference>
<evidence type="ECO:0000313" key="2">
    <source>
        <dbReference type="Proteomes" id="UP000694861"/>
    </source>
</evidence>
<dbReference type="InterPro" id="IPR036397">
    <property type="entry name" value="RNaseH_sf"/>
</dbReference>
<dbReference type="Gene3D" id="3.30.420.10">
    <property type="entry name" value="Ribonuclease H-like superfamily/Ribonuclease H"/>
    <property type="match status" value="1"/>
</dbReference>
<dbReference type="Gene3D" id="1.10.340.70">
    <property type="match status" value="1"/>
</dbReference>
<protein>
    <submittedName>
        <fullName evidence="3">Uncharacterized protein LOC107880882</fullName>
    </submittedName>
</protein>
<evidence type="ECO:0000313" key="3">
    <source>
        <dbReference type="RefSeq" id="XP_016648883.1"/>
    </source>
</evidence>
<dbReference type="Pfam" id="PF17921">
    <property type="entry name" value="Integrase_H2C2"/>
    <property type="match status" value="1"/>
</dbReference>
<dbReference type="SUPFAM" id="SSF53098">
    <property type="entry name" value="Ribonuclease H-like"/>
    <property type="match status" value="1"/>
</dbReference>
<dbReference type="InterPro" id="IPR041588">
    <property type="entry name" value="Integrase_H2C2"/>
</dbReference>
<evidence type="ECO:0000259" key="1">
    <source>
        <dbReference type="Pfam" id="PF17921"/>
    </source>
</evidence>
<reference evidence="2" key="1">
    <citation type="journal article" date="2012" name="Nat. Commun.">
        <title>The genome of Prunus mume.</title>
        <authorList>
            <person name="Zhang Q."/>
            <person name="Chen W."/>
            <person name="Sun L."/>
            <person name="Zhao F."/>
            <person name="Huang B."/>
            <person name="Yang W."/>
            <person name="Tao Y."/>
            <person name="Wang J."/>
            <person name="Yuan Z."/>
            <person name="Fan G."/>
            <person name="Xing Z."/>
            <person name="Han C."/>
            <person name="Pan H."/>
            <person name="Zhong X."/>
            <person name="Shi W."/>
            <person name="Liang X."/>
            <person name="Du D."/>
            <person name="Sun F."/>
            <person name="Xu Z."/>
            <person name="Hao R."/>
            <person name="Lv T."/>
            <person name="Lv Y."/>
            <person name="Zheng Z."/>
            <person name="Sun M."/>
            <person name="Luo L."/>
            <person name="Cai M."/>
            <person name="Gao Y."/>
            <person name="Wang J."/>
            <person name="Yin Y."/>
            <person name="Xu X."/>
            <person name="Cheng T."/>
            <person name="Wang J."/>
        </authorList>
    </citation>
    <scope>NUCLEOTIDE SEQUENCE [LARGE SCALE GENOMIC DNA]</scope>
</reference>
<keyword evidence="2" id="KW-1185">Reference proteome</keyword>
<feature type="domain" description="Integrase zinc-binding" evidence="1">
    <location>
        <begin position="125"/>
        <end position="180"/>
    </location>
</feature>
<dbReference type="PANTHER" id="PTHR48475">
    <property type="entry name" value="RIBONUCLEASE H"/>
    <property type="match status" value="1"/>
</dbReference>
<proteinExistence type="predicted"/>